<organism evidence="1 2">
    <name type="scientific">Aromia moschata</name>
    <dbReference type="NCBI Taxonomy" id="1265417"/>
    <lineage>
        <taxon>Eukaryota</taxon>
        <taxon>Metazoa</taxon>
        <taxon>Ecdysozoa</taxon>
        <taxon>Arthropoda</taxon>
        <taxon>Hexapoda</taxon>
        <taxon>Insecta</taxon>
        <taxon>Pterygota</taxon>
        <taxon>Neoptera</taxon>
        <taxon>Endopterygota</taxon>
        <taxon>Coleoptera</taxon>
        <taxon>Polyphaga</taxon>
        <taxon>Cucujiformia</taxon>
        <taxon>Chrysomeloidea</taxon>
        <taxon>Cerambycidae</taxon>
        <taxon>Cerambycinae</taxon>
        <taxon>Callichromatini</taxon>
        <taxon>Aromia</taxon>
    </lineage>
</organism>
<accession>A0AAV8Y4S9</accession>
<reference evidence="1" key="1">
    <citation type="journal article" date="2023" name="Insect Mol. Biol.">
        <title>Genome sequencing provides insights into the evolution of gene families encoding plant cell wall-degrading enzymes in longhorned beetles.</title>
        <authorList>
            <person name="Shin N.R."/>
            <person name="Okamura Y."/>
            <person name="Kirsch R."/>
            <person name="Pauchet Y."/>
        </authorList>
    </citation>
    <scope>NUCLEOTIDE SEQUENCE</scope>
    <source>
        <strain evidence="1">AMC_N1</strain>
    </source>
</reference>
<keyword evidence="2" id="KW-1185">Reference proteome</keyword>
<evidence type="ECO:0000313" key="1">
    <source>
        <dbReference type="EMBL" id="KAJ8945789.1"/>
    </source>
</evidence>
<protein>
    <submittedName>
        <fullName evidence="1">Uncharacterized protein</fullName>
    </submittedName>
</protein>
<evidence type="ECO:0000313" key="2">
    <source>
        <dbReference type="Proteomes" id="UP001162162"/>
    </source>
</evidence>
<comment type="caution">
    <text evidence="1">The sequence shown here is derived from an EMBL/GenBank/DDBJ whole genome shotgun (WGS) entry which is preliminary data.</text>
</comment>
<dbReference type="EMBL" id="JAPWTK010000207">
    <property type="protein sequence ID" value="KAJ8945789.1"/>
    <property type="molecule type" value="Genomic_DNA"/>
</dbReference>
<dbReference type="Proteomes" id="UP001162162">
    <property type="component" value="Unassembled WGS sequence"/>
</dbReference>
<proteinExistence type="predicted"/>
<sequence length="76" mass="8710">MDAWGNLDIGAAIVRDDLGSSFRRTKKLMSKIKYIIGVVTVTMFQFEDLKEQNFEYFVRNSSNCSQSVRQLLKAVT</sequence>
<dbReference type="AlphaFoldDB" id="A0AAV8Y4S9"/>
<gene>
    <name evidence="1" type="ORF">NQ318_003055</name>
</gene>
<name>A0AAV8Y4S9_9CUCU</name>